<keyword evidence="2" id="KW-0255">Endonuclease</keyword>
<dbReference type="PANTHER" id="PTHR42834">
    <property type="entry name" value="ENDONUCLEASE/EXONUCLEASE/PHOSPHATASE FAMILY PROTEIN (AFU_ORTHOLOGUE AFUA_3G09210)"/>
    <property type="match status" value="1"/>
</dbReference>
<protein>
    <submittedName>
        <fullName evidence="2">Endonuclease</fullName>
    </submittedName>
</protein>
<reference evidence="2 3" key="1">
    <citation type="submission" date="2016-12" db="EMBL/GenBank/DDBJ databases">
        <title>Trade-off between light-utilization and light-protection in marine flavobacteria.</title>
        <authorList>
            <person name="Kumagai Y."/>
            <person name="Yoshizawa S."/>
            <person name="Kogure K."/>
            <person name="Iwasaki W."/>
        </authorList>
    </citation>
    <scope>NUCLEOTIDE SEQUENCE [LARGE SCALE GENOMIC DNA]</scope>
    <source>
        <strain evidence="2 3">KCTC 12100</strain>
    </source>
</reference>
<keyword evidence="3" id="KW-1185">Reference proteome</keyword>
<dbReference type="EMBL" id="MSCK01000001">
    <property type="protein sequence ID" value="PQJ71922.1"/>
    <property type="molecule type" value="Genomic_DNA"/>
</dbReference>
<dbReference type="RefSeq" id="WP_105047576.1">
    <property type="nucleotide sequence ID" value="NZ_CP150661.1"/>
</dbReference>
<gene>
    <name evidence="2" type="ORF">BTO14_01045</name>
</gene>
<dbReference type="PANTHER" id="PTHR42834:SF1">
    <property type="entry name" value="ENDONUCLEASE_EXONUCLEASE_PHOSPHATASE FAMILY PROTEIN (AFU_ORTHOLOGUE AFUA_3G09210)"/>
    <property type="match status" value="1"/>
</dbReference>
<dbReference type="Pfam" id="PF19580">
    <property type="entry name" value="Exo_endo_phos_3"/>
    <property type="match status" value="1"/>
</dbReference>
<dbReference type="InterPro" id="IPR036691">
    <property type="entry name" value="Endo/exonu/phosph_ase_sf"/>
</dbReference>
<organism evidence="2 3">
    <name type="scientific">Polaribacter butkevichii</name>
    <dbReference type="NCBI Taxonomy" id="218490"/>
    <lineage>
        <taxon>Bacteria</taxon>
        <taxon>Pseudomonadati</taxon>
        <taxon>Bacteroidota</taxon>
        <taxon>Flavobacteriia</taxon>
        <taxon>Flavobacteriales</taxon>
        <taxon>Flavobacteriaceae</taxon>
    </lineage>
</organism>
<evidence type="ECO:0000313" key="2">
    <source>
        <dbReference type="EMBL" id="PQJ71922.1"/>
    </source>
</evidence>
<dbReference type="SUPFAM" id="SSF56219">
    <property type="entry name" value="DNase I-like"/>
    <property type="match status" value="1"/>
</dbReference>
<sequence length="325" mass="37709">MGSFFLSSKKSKDIFTVGFYNVENLFDTVNDPKTFDDDFTANGKNNWNHKRYRDKIKKLGSVISQLGKEQSYYTPAIVGLVEVENAKVVRDLVNSKDLRKHHYGFVHYDSPDDRGIDVALLYNKQLFELLGSEHFPLYLEDDEGKRDYTRDVLVVYGNLNGELVHILVNHWPSRREGVEESEYKRVEAAKLASTIVEVIQARNFDAKILIMGDFNDDPTSKSVKEYLVTEDFYNPMASILDREAVGSLTYERKWNLFDQIIISKNFLEKKEGKLVFKHAAVFNKKWLKIFKGKLKGSPFRTYIGPWYQGGFSDHFPVYTFFKKAK</sequence>
<dbReference type="Proteomes" id="UP000247345">
    <property type="component" value="Unassembled WGS sequence"/>
</dbReference>
<evidence type="ECO:0000259" key="1">
    <source>
        <dbReference type="Pfam" id="PF19580"/>
    </source>
</evidence>
<dbReference type="OrthoDB" id="9802724at2"/>
<feature type="domain" description="Endonuclease/exonuclease/phosphatase" evidence="1">
    <location>
        <begin position="16"/>
        <end position="323"/>
    </location>
</feature>
<dbReference type="GO" id="GO:0004519">
    <property type="term" value="F:endonuclease activity"/>
    <property type="evidence" value="ECO:0007669"/>
    <property type="project" value="UniProtKB-KW"/>
</dbReference>
<dbReference type="Gene3D" id="3.60.10.10">
    <property type="entry name" value="Endonuclease/exonuclease/phosphatase"/>
    <property type="match status" value="1"/>
</dbReference>
<name>A0A2P6CAJ4_9FLAO</name>
<dbReference type="InterPro" id="IPR005135">
    <property type="entry name" value="Endo/exonuclease/phosphatase"/>
</dbReference>
<dbReference type="AlphaFoldDB" id="A0A2P6CAJ4"/>
<keyword evidence="2" id="KW-0540">Nuclease</keyword>
<evidence type="ECO:0000313" key="3">
    <source>
        <dbReference type="Proteomes" id="UP000247345"/>
    </source>
</evidence>
<comment type="caution">
    <text evidence="2">The sequence shown here is derived from an EMBL/GenBank/DDBJ whole genome shotgun (WGS) entry which is preliminary data.</text>
</comment>
<proteinExistence type="predicted"/>
<accession>A0A2P6CAJ4</accession>
<keyword evidence="2" id="KW-0378">Hydrolase</keyword>